<sequence length="141" mass="16180">MNDTANFKNLCIDEASKTYLKEIAMWGNFLAILGFIKTGILLLSSIVFPLIAHKIESHFNHDLPIWGMTLFFLMMAALAYFPSNYLYCFARYAKRALNQDDQDVMRHALQNLKSYCRFIGILFIIILCIYPIAIVSAIILC</sequence>
<keyword evidence="3" id="KW-1185">Reference proteome</keyword>
<name>A0A425XYQ4_9BACT</name>
<keyword evidence="1" id="KW-0812">Transmembrane</keyword>
<dbReference type="EMBL" id="QQWG01000014">
    <property type="protein sequence ID" value="RRG20264.1"/>
    <property type="molecule type" value="Genomic_DNA"/>
</dbReference>
<feature type="transmembrane region" description="Helical" evidence="1">
    <location>
        <begin position="63"/>
        <end position="81"/>
    </location>
</feature>
<dbReference type="AlphaFoldDB" id="A0A425XYQ4"/>
<accession>A0A425XYQ4</accession>
<comment type="caution">
    <text evidence="2">The sequence shown here is derived from an EMBL/GenBank/DDBJ whole genome shotgun (WGS) entry which is preliminary data.</text>
</comment>
<dbReference type="OrthoDB" id="1121797at2"/>
<feature type="transmembrane region" description="Helical" evidence="1">
    <location>
        <begin position="29"/>
        <end position="51"/>
    </location>
</feature>
<keyword evidence="1" id="KW-1133">Transmembrane helix</keyword>
<dbReference type="Proteomes" id="UP000285794">
    <property type="component" value="Unassembled WGS sequence"/>
</dbReference>
<evidence type="ECO:0000313" key="2">
    <source>
        <dbReference type="EMBL" id="RRG20264.1"/>
    </source>
</evidence>
<organism evidence="2 3">
    <name type="scientific">Ancylomarina euxinus</name>
    <dbReference type="NCBI Taxonomy" id="2283627"/>
    <lineage>
        <taxon>Bacteria</taxon>
        <taxon>Pseudomonadati</taxon>
        <taxon>Bacteroidota</taxon>
        <taxon>Bacteroidia</taxon>
        <taxon>Marinilabiliales</taxon>
        <taxon>Marinifilaceae</taxon>
        <taxon>Ancylomarina</taxon>
    </lineage>
</organism>
<reference evidence="2 3" key="1">
    <citation type="submission" date="2018-07" db="EMBL/GenBank/DDBJ databases">
        <title>Draft genome sequence of Ancylomarina sp. M1P.</title>
        <authorList>
            <person name="Yadav S."/>
            <person name="Villanueva L."/>
            <person name="Damste J.S.S."/>
        </authorList>
    </citation>
    <scope>NUCLEOTIDE SEQUENCE [LARGE SCALE GENOMIC DNA]</scope>
    <source>
        <strain evidence="2 3">M1P</strain>
    </source>
</reference>
<evidence type="ECO:0000313" key="3">
    <source>
        <dbReference type="Proteomes" id="UP000285794"/>
    </source>
</evidence>
<evidence type="ECO:0000256" key="1">
    <source>
        <dbReference type="SAM" id="Phobius"/>
    </source>
</evidence>
<proteinExistence type="predicted"/>
<dbReference type="RefSeq" id="WP_125031321.1">
    <property type="nucleotide sequence ID" value="NZ_JAPXVP010000012.1"/>
</dbReference>
<keyword evidence="1" id="KW-0472">Membrane</keyword>
<feature type="transmembrane region" description="Helical" evidence="1">
    <location>
        <begin position="115"/>
        <end position="140"/>
    </location>
</feature>
<gene>
    <name evidence="2" type="ORF">DWB61_13015</name>
</gene>
<protein>
    <submittedName>
        <fullName evidence="2">Uncharacterized protein</fullName>
    </submittedName>
</protein>